<dbReference type="SUPFAM" id="SSF103473">
    <property type="entry name" value="MFS general substrate transporter"/>
    <property type="match status" value="1"/>
</dbReference>
<feature type="transmembrane region" description="Helical" evidence="7">
    <location>
        <begin position="347"/>
        <end position="365"/>
    </location>
</feature>
<feature type="transmembrane region" description="Helical" evidence="7">
    <location>
        <begin position="372"/>
        <end position="391"/>
    </location>
</feature>
<feature type="transmembrane region" description="Helical" evidence="7">
    <location>
        <begin position="403"/>
        <end position="424"/>
    </location>
</feature>
<keyword evidence="5 7" id="KW-0472">Membrane</keyword>
<feature type="transmembrane region" description="Helical" evidence="7">
    <location>
        <begin position="196"/>
        <end position="218"/>
    </location>
</feature>
<dbReference type="EMBL" id="LFMY01000004">
    <property type="protein sequence ID" value="OKL61051.1"/>
    <property type="molecule type" value="Genomic_DNA"/>
</dbReference>
<dbReference type="GeneID" id="31002891"/>
<keyword evidence="9" id="KW-1185">Reference proteome</keyword>
<dbReference type="InterPro" id="IPR010573">
    <property type="entry name" value="MFS_Str1/Tri12-like"/>
</dbReference>
<dbReference type="Proteomes" id="UP000214365">
    <property type="component" value="Unassembled WGS sequence"/>
</dbReference>
<organism evidence="8 9">
    <name type="scientific">Talaromyces atroroseus</name>
    <dbReference type="NCBI Taxonomy" id="1441469"/>
    <lineage>
        <taxon>Eukaryota</taxon>
        <taxon>Fungi</taxon>
        <taxon>Dikarya</taxon>
        <taxon>Ascomycota</taxon>
        <taxon>Pezizomycotina</taxon>
        <taxon>Eurotiomycetes</taxon>
        <taxon>Eurotiomycetidae</taxon>
        <taxon>Eurotiales</taxon>
        <taxon>Trichocomaceae</taxon>
        <taxon>Talaromyces</taxon>
        <taxon>Talaromyces sect. Trachyspermi</taxon>
    </lineage>
</organism>
<gene>
    <name evidence="8" type="ORF">UA08_03136</name>
</gene>
<evidence type="ECO:0000256" key="5">
    <source>
        <dbReference type="ARBA" id="ARBA00023136"/>
    </source>
</evidence>
<reference evidence="8 9" key="1">
    <citation type="submission" date="2015-06" db="EMBL/GenBank/DDBJ databases">
        <title>Talaromyces atroroseus IBT 11181 draft genome.</title>
        <authorList>
            <person name="Rasmussen K.B."/>
            <person name="Rasmussen S."/>
            <person name="Petersen B."/>
            <person name="Sicheritz-Ponten T."/>
            <person name="Mortensen U.H."/>
            <person name="Thrane U."/>
        </authorList>
    </citation>
    <scope>NUCLEOTIDE SEQUENCE [LARGE SCALE GENOMIC DNA]</scope>
    <source>
        <strain evidence="8 9">IBT 11181</strain>
    </source>
</reference>
<comment type="caution">
    <text evidence="8">The sequence shown here is derived from an EMBL/GenBank/DDBJ whole genome shotgun (WGS) entry which is preliminary data.</text>
</comment>
<feature type="transmembrane region" description="Helical" evidence="7">
    <location>
        <begin position="128"/>
        <end position="153"/>
    </location>
</feature>
<protein>
    <recommendedName>
        <fullName evidence="10">Major facilitator superfamily (MFS) profile domain-containing protein</fullName>
    </recommendedName>
</protein>
<dbReference type="AlphaFoldDB" id="A0A225AHY7"/>
<feature type="transmembrane region" description="Helical" evidence="7">
    <location>
        <begin position="59"/>
        <end position="76"/>
    </location>
</feature>
<comment type="subcellular location">
    <subcellularLocation>
        <location evidence="1">Membrane</location>
        <topology evidence="1">Multi-pass membrane protein</topology>
    </subcellularLocation>
</comment>
<feature type="transmembrane region" description="Helical" evidence="7">
    <location>
        <begin position="279"/>
        <end position="296"/>
    </location>
</feature>
<proteinExistence type="predicted"/>
<feature type="compositionally biased region" description="Basic and acidic residues" evidence="6">
    <location>
        <begin position="1"/>
        <end position="17"/>
    </location>
</feature>
<name>A0A225AHY7_TALAT</name>
<evidence type="ECO:0000313" key="9">
    <source>
        <dbReference type="Proteomes" id="UP000214365"/>
    </source>
</evidence>
<feature type="transmembrane region" description="Helical" evidence="7">
    <location>
        <begin position="248"/>
        <end position="267"/>
    </location>
</feature>
<feature type="region of interest" description="Disordered" evidence="6">
    <location>
        <begin position="1"/>
        <end position="39"/>
    </location>
</feature>
<feature type="transmembrane region" description="Helical" evidence="7">
    <location>
        <begin position="88"/>
        <end position="108"/>
    </location>
</feature>
<evidence type="ECO:0000256" key="2">
    <source>
        <dbReference type="ARBA" id="ARBA00022448"/>
    </source>
</evidence>
<evidence type="ECO:0000256" key="1">
    <source>
        <dbReference type="ARBA" id="ARBA00004141"/>
    </source>
</evidence>
<evidence type="ECO:0000256" key="7">
    <source>
        <dbReference type="SAM" id="Phobius"/>
    </source>
</evidence>
<dbReference type="OrthoDB" id="2241241at2759"/>
<dbReference type="STRING" id="1441469.A0A225AHY7"/>
<dbReference type="GO" id="GO:0022857">
    <property type="term" value="F:transmembrane transporter activity"/>
    <property type="evidence" value="ECO:0007669"/>
    <property type="project" value="InterPro"/>
</dbReference>
<evidence type="ECO:0000256" key="3">
    <source>
        <dbReference type="ARBA" id="ARBA00022692"/>
    </source>
</evidence>
<feature type="transmembrane region" description="Helical" evidence="7">
    <location>
        <begin position="509"/>
        <end position="531"/>
    </location>
</feature>
<dbReference type="Pfam" id="PF06609">
    <property type="entry name" value="TRI12"/>
    <property type="match status" value="1"/>
</dbReference>
<keyword evidence="2" id="KW-0813">Transport</keyword>
<dbReference type="Gene3D" id="1.20.1250.20">
    <property type="entry name" value="MFS general substrate transporter like domains"/>
    <property type="match status" value="1"/>
</dbReference>
<dbReference type="PANTHER" id="PTHR23501">
    <property type="entry name" value="MAJOR FACILITATOR SUPERFAMILY"/>
    <property type="match status" value="1"/>
</dbReference>
<evidence type="ECO:0000256" key="4">
    <source>
        <dbReference type="ARBA" id="ARBA00022989"/>
    </source>
</evidence>
<evidence type="ECO:0000256" key="6">
    <source>
        <dbReference type="SAM" id="MobiDB-lite"/>
    </source>
</evidence>
<dbReference type="PANTHER" id="PTHR23501:SF87">
    <property type="entry name" value="SIDEROPHORE IRON TRANSPORTER 2"/>
    <property type="match status" value="1"/>
</dbReference>
<keyword evidence="4 7" id="KW-1133">Transmembrane helix</keyword>
<sequence length="578" mass="61941">MATGDHRNDPRGQDTFDQKALPADVADVESVEIPSTQNQSEEKKQFAGLADLDGIKRSWSVQGLVVIWISALLMSFATNLNNQTTNSFAPYATSSFASAPLLGTITVVQAVVSSASSKTLSVYAGAQVFWACGYIGISLMLQILAGGTSLGNYQPLDTSDLHNRAILNAIPLTPSLITCWIAGPVATGIIDITWRWGFGIFAIIVPTIAMPLLVCLYLNKRKGFKLRKAEGTYQPLNHMKNFMQLDPIGLILFAAGLALILIPISLASSNTHTWKSAHTIVELVVGACCLVALAIWETKFARWPILPMTILKSPMLINYAGLYLLQSYLLYYEMVAADLSVNAATNIYVLIPFAGSLGQVGAAFVVKYLKSYKWVVVTGYGVIVLGMGLTYRYVNGHGHMPQLVISQLILGIGQGIVMTTQFGVQASVTQEDMAAGTALYTTSVGVGNAIGAAAAGGTWSTLLPRKLRANLPSDAVSAAPEIEGSIEIALSYAWGTPTRDAINESYTSVFRTMILAGLVLMAIALLCSLLMQNHNIVEVDDSREYKGVVIGKISAVDSLKEKIHVGQDEKPNPTAGNS</sequence>
<evidence type="ECO:0008006" key="10">
    <source>
        <dbReference type="Google" id="ProtNLM"/>
    </source>
</evidence>
<keyword evidence="3 7" id="KW-0812">Transmembrane</keyword>
<evidence type="ECO:0000313" key="8">
    <source>
        <dbReference type="EMBL" id="OKL61051.1"/>
    </source>
</evidence>
<dbReference type="GO" id="GO:0005886">
    <property type="term" value="C:plasma membrane"/>
    <property type="evidence" value="ECO:0007669"/>
    <property type="project" value="TreeGrafter"/>
</dbReference>
<dbReference type="RefSeq" id="XP_020121172.1">
    <property type="nucleotide sequence ID" value="XM_020266043.1"/>
</dbReference>
<feature type="transmembrane region" description="Helical" evidence="7">
    <location>
        <begin position="165"/>
        <end position="190"/>
    </location>
</feature>
<feature type="transmembrane region" description="Helical" evidence="7">
    <location>
        <begin position="316"/>
        <end position="335"/>
    </location>
</feature>
<accession>A0A225AHY7</accession>
<dbReference type="InterPro" id="IPR036259">
    <property type="entry name" value="MFS_trans_sf"/>
</dbReference>